<evidence type="ECO:0000256" key="2">
    <source>
        <dbReference type="ARBA" id="ARBA00007531"/>
    </source>
</evidence>
<dbReference type="Gene3D" id="2.60.40.2880">
    <property type="entry name" value="MmpS1-5, C-terminal soluble domain"/>
    <property type="match status" value="1"/>
</dbReference>
<keyword evidence="5 8" id="KW-1133">Transmembrane helix</keyword>
<evidence type="ECO:0000256" key="8">
    <source>
        <dbReference type="SAM" id="Phobius"/>
    </source>
</evidence>
<keyword evidence="10" id="KW-1185">Reference proteome</keyword>
<feature type="region of interest" description="Disordered" evidence="7">
    <location>
        <begin position="1"/>
        <end position="38"/>
    </location>
</feature>
<name>A0A8I0ZRD1_RHOER</name>
<dbReference type="SUPFAM" id="SSF81995">
    <property type="entry name" value="beta-sandwich domain of Sec23/24"/>
    <property type="match status" value="1"/>
</dbReference>
<keyword evidence="4 8" id="KW-0812">Transmembrane</keyword>
<keyword evidence="6 8" id="KW-0472">Membrane</keyword>
<evidence type="ECO:0000256" key="4">
    <source>
        <dbReference type="ARBA" id="ARBA00022692"/>
    </source>
</evidence>
<evidence type="ECO:0000256" key="5">
    <source>
        <dbReference type="ARBA" id="ARBA00022989"/>
    </source>
</evidence>
<feature type="compositionally biased region" description="Pro residues" evidence="7">
    <location>
        <begin position="1"/>
        <end position="12"/>
    </location>
</feature>
<evidence type="ECO:0000256" key="3">
    <source>
        <dbReference type="ARBA" id="ARBA00022475"/>
    </source>
</evidence>
<keyword evidence="3" id="KW-1003">Cell membrane</keyword>
<gene>
    <name evidence="9" type="ORF">I3517_16435</name>
</gene>
<reference evidence="9 10" key="1">
    <citation type="submission" date="2020-12" db="EMBL/GenBank/DDBJ databases">
        <title>Draft genome sequence of furan degrading bacterial strain FUR100.</title>
        <authorList>
            <person name="Woiski C."/>
        </authorList>
    </citation>
    <scope>NUCLEOTIDE SEQUENCE [LARGE SCALE GENOMIC DNA]</scope>
    <source>
        <strain evidence="9 10">FUR100</strain>
    </source>
</reference>
<evidence type="ECO:0008006" key="11">
    <source>
        <dbReference type="Google" id="ProtNLM"/>
    </source>
</evidence>
<dbReference type="InterPro" id="IPR008693">
    <property type="entry name" value="MmpS"/>
</dbReference>
<dbReference type="AlphaFoldDB" id="A0A8I0ZRD1"/>
<comment type="similarity">
    <text evidence="2">Belongs to the MmpS family.</text>
</comment>
<sequence>MTQPPQNPPPQQPNWQQPNWQPPYGHPQQPGYVPYPPQPLPPPKKKVWPWILLAVVVVLALFAGCAVRVGTAVYSVVDEQAKREIVVTYEVTGDAAVALVTYTGNNSTTEQLAAAALPWRKNVTVTGLVKYASITATNPRPGAGMLTCKIIADGKILTEKTITGAGASASCEQTHFETK</sequence>
<evidence type="ECO:0000256" key="1">
    <source>
        <dbReference type="ARBA" id="ARBA00004236"/>
    </source>
</evidence>
<dbReference type="GO" id="GO:0005886">
    <property type="term" value="C:plasma membrane"/>
    <property type="evidence" value="ECO:0007669"/>
    <property type="project" value="UniProtKB-SubCell"/>
</dbReference>
<evidence type="ECO:0000256" key="7">
    <source>
        <dbReference type="SAM" id="MobiDB-lite"/>
    </source>
</evidence>
<feature type="transmembrane region" description="Helical" evidence="8">
    <location>
        <begin position="47"/>
        <end position="67"/>
    </location>
</feature>
<organism evidence="9 10">
    <name type="scientific">Rhodococcus erythropolis</name>
    <name type="common">Arthrobacter picolinophilus</name>
    <dbReference type="NCBI Taxonomy" id="1833"/>
    <lineage>
        <taxon>Bacteria</taxon>
        <taxon>Bacillati</taxon>
        <taxon>Actinomycetota</taxon>
        <taxon>Actinomycetes</taxon>
        <taxon>Mycobacteriales</taxon>
        <taxon>Nocardiaceae</taxon>
        <taxon>Rhodococcus</taxon>
        <taxon>Rhodococcus erythropolis group</taxon>
    </lineage>
</organism>
<comment type="subcellular location">
    <subcellularLocation>
        <location evidence="1">Cell membrane</location>
    </subcellularLocation>
</comment>
<dbReference type="Proteomes" id="UP000627573">
    <property type="component" value="Unassembled WGS sequence"/>
</dbReference>
<protein>
    <recommendedName>
        <fullName evidence="11">MmpS family membrane protein</fullName>
    </recommendedName>
</protein>
<proteinExistence type="inferred from homology"/>
<evidence type="ECO:0000313" key="9">
    <source>
        <dbReference type="EMBL" id="MBH5144205.1"/>
    </source>
</evidence>
<evidence type="ECO:0000256" key="6">
    <source>
        <dbReference type="ARBA" id="ARBA00023136"/>
    </source>
</evidence>
<dbReference type="EMBL" id="JAECSB010000057">
    <property type="protein sequence ID" value="MBH5144205.1"/>
    <property type="molecule type" value="Genomic_DNA"/>
</dbReference>
<evidence type="ECO:0000313" key="10">
    <source>
        <dbReference type="Proteomes" id="UP000627573"/>
    </source>
</evidence>
<dbReference type="RefSeq" id="WP_149357609.1">
    <property type="nucleotide sequence ID" value="NZ_JAECSB010000057.1"/>
</dbReference>
<dbReference type="Pfam" id="PF05423">
    <property type="entry name" value="Mycobact_memb"/>
    <property type="match status" value="1"/>
</dbReference>
<comment type="caution">
    <text evidence="9">The sequence shown here is derived from an EMBL/GenBank/DDBJ whole genome shotgun (WGS) entry which is preliminary data.</text>
</comment>
<accession>A0A8I0ZRD1</accession>
<dbReference type="InterPro" id="IPR038468">
    <property type="entry name" value="MmpS_C"/>
</dbReference>